<evidence type="ECO:0000256" key="7">
    <source>
        <dbReference type="SAM" id="MobiDB-lite"/>
    </source>
</evidence>
<dbReference type="GO" id="GO:0030007">
    <property type="term" value="P:intracellular potassium ion homeostasis"/>
    <property type="evidence" value="ECO:0007669"/>
    <property type="project" value="TreeGrafter"/>
</dbReference>
<keyword evidence="10" id="KW-1185">Reference proteome</keyword>
<dbReference type="RefSeq" id="XP_001834098.2">
    <property type="nucleotide sequence ID" value="XM_001834046.2"/>
</dbReference>
<feature type="compositionally biased region" description="Basic and acidic residues" evidence="7">
    <location>
        <begin position="946"/>
        <end position="955"/>
    </location>
</feature>
<feature type="region of interest" description="Disordered" evidence="7">
    <location>
        <begin position="174"/>
        <end position="268"/>
    </location>
</feature>
<dbReference type="STRING" id="240176.A8NIY1"/>
<keyword evidence="5" id="KW-0406">Ion transport</keyword>
<dbReference type="Pfam" id="PF02386">
    <property type="entry name" value="TrkH"/>
    <property type="match status" value="1"/>
</dbReference>
<dbReference type="GO" id="GO:0005886">
    <property type="term" value="C:plasma membrane"/>
    <property type="evidence" value="ECO:0007669"/>
    <property type="project" value="TreeGrafter"/>
</dbReference>
<feature type="transmembrane region" description="Helical" evidence="8">
    <location>
        <begin position="862"/>
        <end position="884"/>
    </location>
</feature>
<protein>
    <recommendedName>
        <fullName evidence="11">Potassium transporter</fullName>
    </recommendedName>
</protein>
<dbReference type="GeneID" id="6010603"/>
<feature type="region of interest" description="Disordered" evidence="7">
    <location>
        <begin position="1"/>
        <end position="64"/>
    </location>
</feature>
<dbReference type="eggNOG" id="KOG1341">
    <property type="taxonomic scope" value="Eukaryota"/>
</dbReference>
<evidence type="ECO:0000256" key="6">
    <source>
        <dbReference type="ARBA" id="ARBA00023136"/>
    </source>
</evidence>
<comment type="caution">
    <text evidence="9">The sequence shown here is derived from an EMBL/GenBank/DDBJ whole genome shotgun (WGS) entry which is preliminary data.</text>
</comment>
<dbReference type="OMA" id="PHIITMR"/>
<keyword evidence="6 8" id="KW-0472">Membrane</keyword>
<proteinExistence type="predicted"/>
<evidence type="ECO:0000256" key="5">
    <source>
        <dbReference type="ARBA" id="ARBA00023065"/>
    </source>
</evidence>
<keyword evidence="4 8" id="KW-1133">Transmembrane helix</keyword>
<feature type="transmembrane region" description="Helical" evidence="8">
    <location>
        <begin position="761"/>
        <end position="784"/>
    </location>
</feature>
<feature type="region of interest" description="Disordered" evidence="7">
    <location>
        <begin position="932"/>
        <end position="955"/>
    </location>
</feature>
<accession>A8NIY1</accession>
<dbReference type="Proteomes" id="UP000001861">
    <property type="component" value="Unassembled WGS sequence"/>
</dbReference>
<dbReference type="PANTHER" id="PTHR31064">
    <property type="entry name" value="POTASSIUM TRANSPORT PROTEIN DDB_G0292412-RELATED"/>
    <property type="match status" value="1"/>
</dbReference>
<feature type="region of interest" description="Disordered" evidence="7">
    <location>
        <begin position="308"/>
        <end position="393"/>
    </location>
</feature>
<dbReference type="VEuPathDB" id="FungiDB:CC1G_08729"/>
<name>A8NIY1_COPC7</name>
<dbReference type="InterPro" id="IPR051143">
    <property type="entry name" value="TrkH_K-transport"/>
</dbReference>
<feature type="transmembrane region" description="Helical" evidence="8">
    <location>
        <begin position="833"/>
        <end position="850"/>
    </location>
</feature>
<reference evidence="9 10" key="1">
    <citation type="journal article" date="2010" name="Proc. Natl. Acad. Sci. U.S.A.">
        <title>Insights into evolution of multicellular fungi from the assembled chromosomes of the mushroom Coprinopsis cinerea (Coprinus cinereus).</title>
        <authorList>
            <person name="Stajich J.E."/>
            <person name="Wilke S.K."/>
            <person name="Ahren D."/>
            <person name="Au C.H."/>
            <person name="Birren B.W."/>
            <person name="Borodovsky M."/>
            <person name="Burns C."/>
            <person name="Canback B."/>
            <person name="Casselton L.A."/>
            <person name="Cheng C.K."/>
            <person name="Deng J."/>
            <person name="Dietrich F.S."/>
            <person name="Fargo D.C."/>
            <person name="Farman M.L."/>
            <person name="Gathman A.C."/>
            <person name="Goldberg J."/>
            <person name="Guigo R."/>
            <person name="Hoegger P.J."/>
            <person name="Hooker J.B."/>
            <person name="Huggins A."/>
            <person name="James T.Y."/>
            <person name="Kamada T."/>
            <person name="Kilaru S."/>
            <person name="Kodira C."/>
            <person name="Kues U."/>
            <person name="Kupfer D."/>
            <person name="Kwan H.S."/>
            <person name="Lomsadze A."/>
            <person name="Li W."/>
            <person name="Lilly W.W."/>
            <person name="Ma L.J."/>
            <person name="Mackey A.J."/>
            <person name="Manning G."/>
            <person name="Martin F."/>
            <person name="Muraguchi H."/>
            <person name="Natvig D.O."/>
            <person name="Palmerini H."/>
            <person name="Ramesh M.A."/>
            <person name="Rehmeyer C.J."/>
            <person name="Roe B.A."/>
            <person name="Shenoy N."/>
            <person name="Stanke M."/>
            <person name="Ter-Hovhannisyan V."/>
            <person name="Tunlid A."/>
            <person name="Velagapudi R."/>
            <person name="Vision T.J."/>
            <person name="Zeng Q."/>
            <person name="Zolan M.E."/>
            <person name="Pukkila P.J."/>
        </authorList>
    </citation>
    <scope>NUCLEOTIDE SEQUENCE [LARGE SCALE GENOMIC DNA]</scope>
    <source>
        <strain evidence="10">Okayama-7 / 130 / ATCC MYA-4618 / FGSC 9003</strain>
    </source>
</reference>
<dbReference type="AlphaFoldDB" id="A8NIY1"/>
<dbReference type="GO" id="GO:0140107">
    <property type="term" value="F:high-affinity potassium ion transmembrane transporter activity"/>
    <property type="evidence" value="ECO:0007669"/>
    <property type="project" value="TreeGrafter"/>
</dbReference>
<evidence type="ECO:0000313" key="9">
    <source>
        <dbReference type="EMBL" id="EAU87693.2"/>
    </source>
</evidence>
<evidence type="ECO:0000256" key="1">
    <source>
        <dbReference type="ARBA" id="ARBA00004141"/>
    </source>
</evidence>
<evidence type="ECO:0008006" key="11">
    <source>
        <dbReference type="Google" id="ProtNLM"/>
    </source>
</evidence>
<evidence type="ECO:0000256" key="8">
    <source>
        <dbReference type="SAM" id="Phobius"/>
    </source>
</evidence>
<dbReference type="KEGG" id="cci:CC1G_08729"/>
<dbReference type="OrthoDB" id="9999863at2759"/>
<dbReference type="HOGENOM" id="CLU_005947_3_0_1"/>
<feature type="transmembrane region" description="Helical" evidence="8">
    <location>
        <begin position="77"/>
        <end position="98"/>
    </location>
</feature>
<keyword evidence="3 8" id="KW-0812">Transmembrane</keyword>
<dbReference type="GO" id="GO:1990573">
    <property type="term" value="P:potassium ion import across plasma membrane"/>
    <property type="evidence" value="ECO:0007669"/>
    <property type="project" value="TreeGrafter"/>
</dbReference>
<keyword evidence="2" id="KW-0813">Transport</keyword>
<sequence>MEKPKITINTFLRSPDAPNGGSDLTLSGTSEKHHHHHDDKLPTAGTVDVEDVDNHDPDSSEPPPETLLDRLLVHVNFYRIHLTAFTFIPLITSGVFYASNGRFRISYLDSLFLCYSAMTVTGLSTVNLSTLTPWQQVILYLLMIVGDITMVSWVMVLIRKRFFRTHCEWTVTMKKKKEKKKEEEKAKAKTQRLLQKSRSMFKMAISSPRDRRPQDPFVRSDPGPTPEEDVDPDLHPKNFGGSRASRSGHATSTTNGSSSRPSSRNVRDLSIVVSPATPKHTMQMALPTTIPEAEEPETGILVGSALSSSPEMQLQGLPPITHSPVQEEIDLSDNGSTRRSVKTVESGRGSGESESPVLDVTALSASPKSEAGSLPKDQQEPSPIEGLNLGPHTFGPDDVEYYGLSPATGAHSAGLGLHSQGHGHGVHSAGVDSSGGFSSGSGTDYGEVKSMVSGRTVRWEENTAQGNARYRRPAPKRSRTVIVPPRSRSNTLHSPLSVKDEGFGGFPGPVDLLTRFAQRAAPRKVTNALTRSATILSEREIRTEKTPWILMEVPAFIIGRNSDFRTETLTDEQVEAVGGAEYRALRLLSYLIPALFSYILFTPWLSTTTEYDEVFEAQARFVPKPWFALFQVMGAYTGGGLSLVDVLRFIMYALSTTLFVNLRRHLTNKPVYSWIGSRRSTPNSGLHVAFTFLLDHPRRTFHPFSSFSNVAHSATVPSTTLRLQKDIGIPVYEELPTGTKVIAGLFQGLAARASGFSIVPIASLAPALQFLYVVMMYIAVAMSIRSTNVYEERSLGVFEAPPDDEDEEPDDLHKLGRKERVGKYIGWHLRRQMSIDIWWLVWGLALILVIERENIMDEDKKWFDVFRVIFELVSAFGGIGLTLGIPTDNYGFVGAMKPLSKLVVIVIMVRGRHRGLPVAVDRAIKLPREMVTGPHRKPSMNPQQMEEVKKEFNPV</sequence>
<evidence type="ECO:0000256" key="4">
    <source>
        <dbReference type="ARBA" id="ARBA00022989"/>
    </source>
</evidence>
<dbReference type="PANTHER" id="PTHR31064:SF30">
    <property type="entry name" value="HIGH-AFFINITY POTASSIUM TRANSPORT PROTEIN-RELATED"/>
    <property type="match status" value="1"/>
</dbReference>
<comment type="subcellular location">
    <subcellularLocation>
        <location evidence="1">Membrane</location>
        <topology evidence="1">Multi-pass membrane protein</topology>
    </subcellularLocation>
</comment>
<dbReference type="InterPro" id="IPR003445">
    <property type="entry name" value="Cat_transpt"/>
</dbReference>
<evidence type="ECO:0000313" key="10">
    <source>
        <dbReference type="Proteomes" id="UP000001861"/>
    </source>
</evidence>
<dbReference type="InParanoid" id="A8NIY1"/>
<feature type="transmembrane region" description="Helical" evidence="8">
    <location>
        <begin position="110"/>
        <end position="131"/>
    </location>
</feature>
<feature type="transmembrane region" description="Helical" evidence="8">
    <location>
        <begin position="137"/>
        <end position="158"/>
    </location>
</feature>
<feature type="compositionally biased region" description="Low complexity" evidence="7">
    <location>
        <begin position="251"/>
        <end position="264"/>
    </location>
</feature>
<gene>
    <name evidence="9" type="ORF">CC1G_08729</name>
</gene>
<evidence type="ECO:0000256" key="3">
    <source>
        <dbReference type="ARBA" id="ARBA00022692"/>
    </source>
</evidence>
<dbReference type="EMBL" id="AACS02000010">
    <property type="protein sequence ID" value="EAU87693.2"/>
    <property type="molecule type" value="Genomic_DNA"/>
</dbReference>
<dbReference type="FunCoup" id="A8NIY1">
    <property type="interactions" value="59"/>
</dbReference>
<evidence type="ECO:0000256" key="2">
    <source>
        <dbReference type="ARBA" id="ARBA00022448"/>
    </source>
</evidence>
<organism evidence="9 10">
    <name type="scientific">Coprinopsis cinerea (strain Okayama-7 / 130 / ATCC MYA-4618 / FGSC 9003)</name>
    <name type="common">Inky cap fungus</name>
    <name type="synonym">Hormographiella aspergillata</name>
    <dbReference type="NCBI Taxonomy" id="240176"/>
    <lineage>
        <taxon>Eukaryota</taxon>
        <taxon>Fungi</taxon>
        <taxon>Dikarya</taxon>
        <taxon>Basidiomycota</taxon>
        <taxon>Agaricomycotina</taxon>
        <taxon>Agaricomycetes</taxon>
        <taxon>Agaricomycetidae</taxon>
        <taxon>Agaricales</taxon>
        <taxon>Agaricineae</taxon>
        <taxon>Psathyrellaceae</taxon>
        <taxon>Coprinopsis</taxon>
    </lineage>
</organism>